<dbReference type="Gene3D" id="3.20.20.300">
    <property type="entry name" value="Glycoside hydrolase, family 3, N-terminal domain"/>
    <property type="match status" value="1"/>
</dbReference>
<keyword evidence="6" id="KW-0574">Periplasm</keyword>
<dbReference type="InterPro" id="IPR002772">
    <property type="entry name" value="Glyco_hydro_3_C"/>
</dbReference>
<dbReference type="OrthoDB" id="721009at2"/>
<dbReference type="Gene3D" id="2.60.40.10">
    <property type="entry name" value="Immunoglobulins"/>
    <property type="match status" value="1"/>
</dbReference>
<dbReference type="InterPro" id="IPR019800">
    <property type="entry name" value="Glyco_hydro_3_AS"/>
</dbReference>
<evidence type="ECO:0000256" key="2">
    <source>
        <dbReference type="ARBA" id="ARBA00004418"/>
    </source>
</evidence>
<evidence type="ECO:0000256" key="1">
    <source>
        <dbReference type="ARBA" id="ARBA00000448"/>
    </source>
</evidence>
<dbReference type="GO" id="GO:0042597">
    <property type="term" value="C:periplasmic space"/>
    <property type="evidence" value="ECO:0007669"/>
    <property type="project" value="UniProtKB-SubCell"/>
</dbReference>
<dbReference type="InterPro" id="IPR026891">
    <property type="entry name" value="Fn3-like"/>
</dbReference>
<dbReference type="NCBIfam" id="NF011678">
    <property type="entry name" value="PRK15098.1"/>
    <property type="match status" value="1"/>
</dbReference>
<evidence type="ECO:0000256" key="6">
    <source>
        <dbReference type="ARBA" id="ARBA00022764"/>
    </source>
</evidence>
<accession>A0A5B8VPL2</accession>
<protein>
    <recommendedName>
        <fullName evidence="9">Periplasmic beta-glucosidase</fullName>
        <ecNumber evidence="4">3.2.1.21</ecNumber>
    </recommendedName>
</protein>
<gene>
    <name evidence="12" type="primary">bglX</name>
    <name evidence="12" type="ORF">FSB73_19775</name>
</gene>
<keyword evidence="8 10" id="KW-0326">Glycosidase</keyword>
<dbReference type="InterPro" id="IPR001764">
    <property type="entry name" value="Glyco_hydro_3_N"/>
</dbReference>
<dbReference type="InterPro" id="IPR051915">
    <property type="entry name" value="Cellulose_Degrad_GH3"/>
</dbReference>
<dbReference type="GO" id="GO:0008422">
    <property type="term" value="F:beta-glucosidase activity"/>
    <property type="evidence" value="ECO:0007669"/>
    <property type="project" value="UniProtKB-EC"/>
</dbReference>
<dbReference type="SMART" id="SM01217">
    <property type="entry name" value="Fn3_like"/>
    <property type="match status" value="1"/>
</dbReference>
<evidence type="ECO:0000256" key="8">
    <source>
        <dbReference type="ARBA" id="ARBA00023295"/>
    </source>
</evidence>
<keyword evidence="5" id="KW-0732">Signal</keyword>
<dbReference type="AlphaFoldDB" id="A0A5B8VPL2"/>
<proteinExistence type="inferred from homology"/>
<dbReference type="FunFam" id="2.60.40.10:FF:000495">
    <property type="entry name" value="Periplasmic beta-glucosidase"/>
    <property type="match status" value="1"/>
</dbReference>
<evidence type="ECO:0000256" key="10">
    <source>
        <dbReference type="RuleBase" id="RU361161"/>
    </source>
</evidence>
<dbReference type="SUPFAM" id="SSF52279">
    <property type="entry name" value="Beta-D-glucan exohydrolase, C-terminal domain"/>
    <property type="match status" value="1"/>
</dbReference>
<organism evidence="12 13">
    <name type="scientific">Arachidicoccus ginsenosidivorans</name>
    <dbReference type="NCBI Taxonomy" id="496057"/>
    <lineage>
        <taxon>Bacteria</taxon>
        <taxon>Pseudomonadati</taxon>
        <taxon>Bacteroidota</taxon>
        <taxon>Chitinophagia</taxon>
        <taxon>Chitinophagales</taxon>
        <taxon>Chitinophagaceae</taxon>
        <taxon>Arachidicoccus</taxon>
    </lineage>
</organism>
<evidence type="ECO:0000313" key="13">
    <source>
        <dbReference type="Proteomes" id="UP000321291"/>
    </source>
</evidence>
<comment type="subcellular location">
    <subcellularLocation>
        <location evidence="2">Periplasm</location>
    </subcellularLocation>
</comment>
<evidence type="ECO:0000256" key="9">
    <source>
        <dbReference type="ARBA" id="ARBA00067498"/>
    </source>
</evidence>
<dbReference type="InterPro" id="IPR017853">
    <property type="entry name" value="GH"/>
</dbReference>
<dbReference type="Proteomes" id="UP000321291">
    <property type="component" value="Chromosome"/>
</dbReference>
<feature type="domain" description="Fibronectin type III-like" evidence="11">
    <location>
        <begin position="728"/>
        <end position="797"/>
    </location>
</feature>
<dbReference type="EMBL" id="CP042434">
    <property type="protein sequence ID" value="QEC73567.1"/>
    <property type="molecule type" value="Genomic_DNA"/>
</dbReference>
<dbReference type="FunFam" id="3.20.20.300:FF:000005">
    <property type="entry name" value="Periplasmic beta-glucosidase"/>
    <property type="match status" value="1"/>
</dbReference>
<dbReference type="PANTHER" id="PTHR30620">
    <property type="entry name" value="PERIPLASMIC BETA-GLUCOSIDASE-RELATED"/>
    <property type="match status" value="1"/>
</dbReference>
<dbReference type="SUPFAM" id="SSF51445">
    <property type="entry name" value="(Trans)glycosidases"/>
    <property type="match status" value="1"/>
</dbReference>
<dbReference type="PRINTS" id="PR00133">
    <property type="entry name" value="GLHYDRLASE3"/>
</dbReference>
<evidence type="ECO:0000256" key="5">
    <source>
        <dbReference type="ARBA" id="ARBA00022729"/>
    </source>
</evidence>
<evidence type="ECO:0000313" key="12">
    <source>
        <dbReference type="EMBL" id="QEC73567.1"/>
    </source>
</evidence>
<reference evidence="12 13" key="1">
    <citation type="journal article" date="2017" name="Int. J. Syst. Evol. Microbiol.">
        <title>Arachidicoccus ginsenosidivorans sp. nov., with ginsenoside-converting activity isolated from ginseng cultivating soil.</title>
        <authorList>
            <person name="Siddiqi M.Z."/>
            <person name="Aslam Z."/>
            <person name="Im W.T."/>
        </authorList>
    </citation>
    <scope>NUCLEOTIDE SEQUENCE [LARGE SCALE GENOMIC DNA]</scope>
    <source>
        <strain evidence="12 13">Gsoil 809</strain>
    </source>
</reference>
<keyword evidence="7 10" id="KW-0378">Hydrolase</keyword>
<comment type="similarity">
    <text evidence="3 10">Belongs to the glycosyl hydrolase 3 family.</text>
</comment>
<name>A0A5B8VPL2_9BACT</name>
<dbReference type="RefSeq" id="WP_146786207.1">
    <property type="nucleotide sequence ID" value="NZ_CP042434.1"/>
</dbReference>
<evidence type="ECO:0000256" key="3">
    <source>
        <dbReference type="ARBA" id="ARBA00005336"/>
    </source>
</evidence>
<dbReference type="Pfam" id="PF01915">
    <property type="entry name" value="Glyco_hydro_3_C"/>
    <property type="match status" value="1"/>
</dbReference>
<dbReference type="KEGG" id="agi:FSB73_19775"/>
<dbReference type="Pfam" id="PF00933">
    <property type="entry name" value="Glyco_hydro_3"/>
    <property type="match status" value="1"/>
</dbReference>
<comment type="catalytic activity">
    <reaction evidence="1">
        <text>Hydrolysis of terminal, non-reducing beta-D-glucosyl residues with release of beta-D-glucose.</text>
        <dbReference type="EC" id="3.2.1.21"/>
    </reaction>
</comment>
<evidence type="ECO:0000256" key="7">
    <source>
        <dbReference type="ARBA" id="ARBA00022801"/>
    </source>
</evidence>
<sequence>MKKIALWSLIFIYPALGLYAQTQRISSPARLPVNQDLSQTCSLGSALAVKVNTAQVNTVKVNTVIAASKDLVKRQQMEDFIDALMAKMTLEEKIGQLNLPGAGDFTTGQAKSTDIASSIRKGKVGGLFNIKSVAKIKAVQQIAVNESRLKIPLIFGMDVIHGYETEFPIPLGLSCSWDTALIRKTAQVAAQEASADGICWTFSPMVDIAHDARWGRVAEGSGEDPFLGSAIAKAMVEGYQGDLTSNENILACVKHFALYGAVEAGRDYNSVDMSHIKMYNQYFPPYKAAVDAGAGSVMSSFNIVDDIPATGNHWLLTDVLRHQWGFKGFVVSDYTAVNEMVAHGMGDLQQVSALALKAGLDMDMIGQGFLTTLKKSLMEGKISLQDINYACRRILEAKYKLGLFKDPYKYCDPTRAATQIATKQHFDFARKVAAQSYVLLKNKDQLLPLKPTGTIAVIGPLGDAADQMGGTWSIAAKLKKDGSVLQSIKDYVGGKATVLYALGANLTRDSALQNRATMFAKDMKRDPRSPKALIEEAVRVAAKSDVIVAALGESAEFSGECSSRTDITIGDVQQALLKALVATGKPVVVLLFNGRPLAIPWAQKHVPAILDVWFGGSMAGPAIADVLFGRVNPSAKLTMTFPQTVGQEPMYYNHMNTGRPLEPGHWFEKFRSNYLDVSNDPVYPFGYGLSYTTFTYGKMHLSQQDLKGNQTLTASVELTNTGKYKGKEIVQLYIRDMVGSITRPVEELKGFKKVELAPGQSTTVSFQITPDLLKFYNGDLNYDWESGQFSIMIGPSSKEVQKQMVHWEK</sequence>
<dbReference type="PROSITE" id="PS00775">
    <property type="entry name" value="GLYCOSYL_HYDROL_F3"/>
    <property type="match status" value="1"/>
</dbReference>
<dbReference type="Gene3D" id="3.40.50.1700">
    <property type="entry name" value="Glycoside hydrolase family 3 C-terminal domain"/>
    <property type="match status" value="1"/>
</dbReference>
<dbReference type="InterPro" id="IPR036962">
    <property type="entry name" value="Glyco_hydro_3_N_sf"/>
</dbReference>
<keyword evidence="13" id="KW-1185">Reference proteome</keyword>
<dbReference type="GO" id="GO:0009251">
    <property type="term" value="P:glucan catabolic process"/>
    <property type="evidence" value="ECO:0007669"/>
    <property type="project" value="TreeGrafter"/>
</dbReference>
<dbReference type="InterPro" id="IPR013783">
    <property type="entry name" value="Ig-like_fold"/>
</dbReference>
<dbReference type="InterPro" id="IPR036881">
    <property type="entry name" value="Glyco_hydro_3_C_sf"/>
</dbReference>
<evidence type="ECO:0000256" key="4">
    <source>
        <dbReference type="ARBA" id="ARBA00012744"/>
    </source>
</evidence>
<dbReference type="EC" id="3.2.1.21" evidence="4"/>
<dbReference type="FunFam" id="3.40.50.1700:FF:000004">
    <property type="entry name" value="Periplasmic beta-glucosidase"/>
    <property type="match status" value="1"/>
</dbReference>
<evidence type="ECO:0000259" key="11">
    <source>
        <dbReference type="SMART" id="SM01217"/>
    </source>
</evidence>
<dbReference type="PANTHER" id="PTHR30620:SF16">
    <property type="entry name" value="LYSOSOMAL BETA GLUCOSIDASE"/>
    <property type="match status" value="1"/>
</dbReference>
<dbReference type="Pfam" id="PF14310">
    <property type="entry name" value="Fn3-like"/>
    <property type="match status" value="1"/>
</dbReference>